<dbReference type="SUPFAM" id="SSF55874">
    <property type="entry name" value="ATPase domain of HSP90 chaperone/DNA topoisomerase II/histidine kinase"/>
    <property type="match status" value="1"/>
</dbReference>
<dbReference type="GO" id="GO:0004673">
    <property type="term" value="F:protein histidine kinase activity"/>
    <property type="evidence" value="ECO:0007669"/>
    <property type="project" value="UniProtKB-EC"/>
</dbReference>
<keyword evidence="3" id="KW-0597">Phosphoprotein</keyword>
<dbReference type="Pfam" id="PF13185">
    <property type="entry name" value="GAF_2"/>
    <property type="match status" value="1"/>
</dbReference>
<evidence type="ECO:0000256" key="1">
    <source>
        <dbReference type="ARBA" id="ARBA00000085"/>
    </source>
</evidence>
<comment type="caution">
    <text evidence="11">The sequence shown here is derived from an EMBL/GenBank/DDBJ whole genome shotgun (WGS) entry which is preliminary data.</text>
</comment>
<dbReference type="Proteomes" id="UP001595557">
    <property type="component" value="Unassembled WGS sequence"/>
</dbReference>
<keyword evidence="12" id="KW-1185">Reference proteome</keyword>
<dbReference type="Gene3D" id="3.30.565.10">
    <property type="entry name" value="Histidine kinase-like ATPase, C-terminal domain"/>
    <property type="match status" value="1"/>
</dbReference>
<sequence length="413" mass="44939">MMRNDQASTPAVAPEEGGDSSEELAYRLQQQELTAEFGRYALRTHDTPSLLQEATRVCALGLQSDFCKVMKYLPDERQFIVQAGVGWKPGVVGHARTGADTESPVGYAFQTGEPVISNHLAKETRFRTPALLVEHGITRAINVLIRGDGGGYGVLEVDSPTPGRFTAADLAFMQGFANLLGVALERQQVEEALRASEARLQEAMAHQEVLTREISHRVKNSLAMVAGLLSMQRRMSSDPALQSALDDARARVTTIAQVHDRLWRADEVHTINLAEFMGELCDQIRVTAAPGHTLSTDIAPVLMATDQAVPLALLINELVTNAFKYAYPSGEGEVRLAIQPTEPGHLRLTVCDEGPGLPPGFDADNAESLGMKLIASLGHQLGGQPEWQDAHPGTRFVLEFLVQERSTLQFRGG</sequence>
<dbReference type="InterPro" id="IPR003594">
    <property type="entry name" value="HATPase_dom"/>
</dbReference>
<dbReference type="RefSeq" id="WP_207465249.1">
    <property type="nucleotide sequence ID" value="NZ_JAFNAW010000003.1"/>
</dbReference>
<dbReference type="EC" id="2.7.13.3" evidence="2"/>
<evidence type="ECO:0000256" key="5">
    <source>
        <dbReference type="ARBA" id="ARBA00022741"/>
    </source>
</evidence>
<dbReference type="PANTHER" id="PTHR41523:SF8">
    <property type="entry name" value="ETHYLENE RESPONSE SENSOR PROTEIN"/>
    <property type="match status" value="1"/>
</dbReference>
<dbReference type="InterPro" id="IPR036890">
    <property type="entry name" value="HATPase_C_sf"/>
</dbReference>
<dbReference type="PROSITE" id="PS50109">
    <property type="entry name" value="HIS_KIN"/>
    <property type="match status" value="1"/>
</dbReference>
<dbReference type="InterPro" id="IPR003018">
    <property type="entry name" value="GAF"/>
</dbReference>
<accession>A0ABV7IF87</accession>
<evidence type="ECO:0000256" key="7">
    <source>
        <dbReference type="ARBA" id="ARBA00022840"/>
    </source>
</evidence>
<gene>
    <name evidence="11" type="ORF">ACFOD7_03010</name>
</gene>
<keyword evidence="4 11" id="KW-0808">Transferase</keyword>
<feature type="region of interest" description="Disordered" evidence="9">
    <location>
        <begin position="1"/>
        <end position="22"/>
    </location>
</feature>
<dbReference type="PANTHER" id="PTHR41523">
    <property type="entry name" value="TWO-COMPONENT SYSTEM SENSOR PROTEIN"/>
    <property type="match status" value="1"/>
</dbReference>
<organism evidence="11 12">
    <name type="scientific">Paracoccus fontiphilus</name>
    <dbReference type="NCBI Taxonomy" id="1815556"/>
    <lineage>
        <taxon>Bacteria</taxon>
        <taxon>Pseudomonadati</taxon>
        <taxon>Pseudomonadota</taxon>
        <taxon>Alphaproteobacteria</taxon>
        <taxon>Rhodobacterales</taxon>
        <taxon>Paracoccaceae</taxon>
        <taxon>Paracoccus</taxon>
    </lineage>
</organism>
<evidence type="ECO:0000313" key="11">
    <source>
        <dbReference type="EMBL" id="MFC3167012.1"/>
    </source>
</evidence>
<evidence type="ECO:0000256" key="9">
    <source>
        <dbReference type="SAM" id="MobiDB-lite"/>
    </source>
</evidence>
<keyword evidence="6 11" id="KW-0418">Kinase</keyword>
<evidence type="ECO:0000313" key="12">
    <source>
        <dbReference type="Proteomes" id="UP001595557"/>
    </source>
</evidence>
<feature type="coiled-coil region" evidence="8">
    <location>
        <begin position="186"/>
        <end position="213"/>
    </location>
</feature>
<keyword evidence="7" id="KW-0067">ATP-binding</keyword>
<dbReference type="SMART" id="SM00387">
    <property type="entry name" value="HATPase_c"/>
    <property type="match status" value="1"/>
</dbReference>
<dbReference type="SUPFAM" id="SSF55781">
    <property type="entry name" value="GAF domain-like"/>
    <property type="match status" value="1"/>
</dbReference>
<dbReference type="Pfam" id="PF07568">
    <property type="entry name" value="HisKA_2"/>
    <property type="match status" value="1"/>
</dbReference>
<dbReference type="InterPro" id="IPR029016">
    <property type="entry name" value="GAF-like_dom_sf"/>
</dbReference>
<protein>
    <recommendedName>
        <fullName evidence="2">histidine kinase</fullName>
        <ecNumber evidence="2">2.7.13.3</ecNumber>
    </recommendedName>
</protein>
<dbReference type="InterPro" id="IPR011495">
    <property type="entry name" value="Sig_transdc_His_kin_sub2_dim/P"/>
</dbReference>
<dbReference type="EMBL" id="JBHRTE010000010">
    <property type="protein sequence ID" value="MFC3167012.1"/>
    <property type="molecule type" value="Genomic_DNA"/>
</dbReference>
<dbReference type="SMART" id="SM00065">
    <property type="entry name" value="GAF"/>
    <property type="match status" value="1"/>
</dbReference>
<name>A0ABV7IF87_9RHOB</name>
<keyword evidence="5" id="KW-0547">Nucleotide-binding</keyword>
<evidence type="ECO:0000256" key="6">
    <source>
        <dbReference type="ARBA" id="ARBA00022777"/>
    </source>
</evidence>
<dbReference type="InterPro" id="IPR005467">
    <property type="entry name" value="His_kinase_dom"/>
</dbReference>
<evidence type="ECO:0000259" key="10">
    <source>
        <dbReference type="PROSITE" id="PS50109"/>
    </source>
</evidence>
<reference evidence="12" key="1">
    <citation type="journal article" date="2019" name="Int. J. Syst. Evol. Microbiol.">
        <title>The Global Catalogue of Microorganisms (GCM) 10K type strain sequencing project: providing services to taxonomists for standard genome sequencing and annotation.</title>
        <authorList>
            <consortium name="The Broad Institute Genomics Platform"/>
            <consortium name="The Broad Institute Genome Sequencing Center for Infectious Disease"/>
            <person name="Wu L."/>
            <person name="Ma J."/>
        </authorList>
    </citation>
    <scope>NUCLEOTIDE SEQUENCE [LARGE SCALE GENOMIC DNA]</scope>
    <source>
        <strain evidence="12">KCTC 52239</strain>
    </source>
</reference>
<keyword evidence="8" id="KW-0175">Coiled coil</keyword>
<evidence type="ECO:0000256" key="4">
    <source>
        <dbReference type="ARBA" id="ARBA00022679"/>
    </source>
</evidence>
<evidence type="ECO:0000256" key="2">
    <source>
        <dbReference type="ARBA" id="ARBA00012438"/>
    </source>
</evidence>
<dbReference type="Gene3D" id="3.30.450.40">
    <property type="match status" value="1"/>
</dbReference>
<proteinExistence type="predicted"/>
<comment type="catalytic activity">
    <reaction evidence="1">
        <text>ATP + protein L-histidine = ADP + protein N-phospho-L-histidine.</text>
        <dbReference type="EC" id="2.7.13.3"/>
    </reaction>
</comment>
<feature type="domain" description="Histidine kinase" evidence="10">
    <location>
        <begin position="213"/>
        <end position="404"/>
    </location>
</feature>
<dbReference type="Pfam" id="PF02518">
    <property type="entry name" value="HATPase_c"/>
    <property type="match status" value="1"/>
</dbReference>
<evidence type="ECO:0000256" key="3">
    <source>
        <dbReference type="ARBA" id="ARBA00022553"/>
    </source>
</evidence>
<evidence type="ECO:0000256" key="8">
    <source>
        <dbReference type="SAM" id="Coils"/>
    </source>
</evidence>